<evidence type="ECO:0000313" key="2">
    <source>
        <dbReference type="Proteomes" id="UP000190162"/>
    </source>
</evidence>
<dbReference type="AlphaFoldDB" id="A0A1T4VJR3"/>
<organism evidence="1 2">
    <name type="scientific">Enterovibrio nigricans DSM 22720</name>
    <dbReference type="NCBI Taxonomy" id="1121868"/>
    <lineage>
        <taxon>Bacteria</taxon>
        <taxon>Pseudomonadati</taxon>
        <taxon>Pseudomonadota</taxon>
        <taxon>Gammaproteobacteria</taxon>
        <taxon>Vibrionales</taxon>
        <taxon>Vibrionaceae</taxon>
        <taxon>Enterovibrio</taxon>
    </lineage>
</organism>
<sequence>MNQNILFPDLHNVDDARQAVSFHAQQAGGLIPCFVQVSDLEKRTGSELDSKEAILNIFNEYRFDYEELAENAIEEEDFNGAGEIWVS</sequence>
<evidence type="ECO:0000313" key="1">
    <source>
        <dbReference type="EMBL" id="SKA65135.1"/>
    </source>
</evidence>
<gene>
    <name evidence="1" type="ORF">SAMN02745132_03933</name>
</gene>
<reference evidence="2" key="1">
    <citation type="submission" date="2017-02" db="EMBL/GenBank/DDBJ databases">
        <authorList>
            <person name="Varghese N."/>
            <person name="Submissions S."/>
        </authorList>
    </citation>
    <scope>NUCLEOTIDE SEQUENCE [LARGE SCALE GENOMIC DNA]</scope>
    <source>
        <strain evidence="2">DSM 22720</strain>
    </source>
</reference>
<name>A0A1T4VJR3_9GAMM</name>
<dbReference type="Proteomes" id="UP000190162">
    <property type="component" value="Unassembled WGS sequence"/>
</dbReference>
<dbReference type="Pfam" id="PF07369">
    <property type="entry name" value="DUF1488"/>
    <property type="match status" value="1"/>
</dbReference>
<dbReference type="EMBL" id="FUXU01000077">
    <property type="protein sequence ID" value="SKA65135.1"/>
    <property type="molecule type" value="Genomic_DNA"/>
</dbReference>
<dbReference type="InterPro" id="IPR009962">
    <property type="entry name" value="DUF1488"/>
</dbReference>
<dbReference type="SUPFAM" id="SSF160272">
    <property type="entry name" value="Shew3726-like"/>
    <property type="match status" value="1"/>
</dbReference>
<accession>A0A1T4VJR3</accession>
<keyword evidence="2" id="KW-1185">Reference proteome</keyword>
<dbReference type="OrthoDB" id="6465020at2"/>
<dbReference type="InterPro" id="IPR036692">
    <property type="entry name" value="Shew3726-like_sf"/>
</dbReference>
<dbReference type="Gene3D" id="3.30.160.140">
    <property type="entry name" value="Shew3726-like"/>
    <property type="match status" value="1"/>
</dbReference>
<protein>
    <submittedName>
        <fullName evidence="1">Uncharacterized protein</fullName>
    </submittedName>
</protein>
<dbReference type="RefSeq" id="WP_078754082.1">
    <property type="nucleotide sequence ID" value="NZ_FUXU01000077.1"/>
</dbReference>
<proteinExistence type="predicted"/>